<protein>
    <submittedName>
        <fullName evidence="1">Uncharacterized protein</fullName>
    </submittedName>
</protein>
<proteinExistence type="predicted"/>
<reference evidence="1 2" key="1">
    <citation type="journal article" date="2018" name="BMC Genomics">
        <title>Comparative genome analyses reveal sequence features reflecting distinct modes of host-adaptation between dicot and monocot powdery mildew.</title>
        <authorList>
            <person name="Wu Y."/>
            <person name="Ma X."/>
            <person name="Pan Z."/>
            <person name="Kale S.D."/>
            <person name="Song Y."/>
            <person name="King H."/>
            <person name="Zhang Q."/>
            <person name="Presley C."/>
            <person name="Deng X."/>
            <person name="Wei C.I."/>
            <person name="Xiao S."/>
        </authorList>
    </citation>
    <scope>NUCLEOTIDE SEQUENCE [LARGE SCALE GENOMIC DNA]</scope>
    <source>
        <strain evidence="1">UMSG3</strain>
    </source>
</reference>
<dbReference type="EMBL" id="MCBQ01011501">
    <property type="protein sequence ID" value="RKF65934.1"/>
    <property type="molecule type" value="Genomic_DNA"/>
</dbReference>
<dbReference type="Proteomes" id="UP000283383">
    <property type="component" value="Unassembled WGS sequence"/>
</dbReference>
<dbReference type="AlphaFoldDB" id="A0A420I8G9"/>
<sequence length="93" mass="10189">QIQTPKTSKALVKLKNRIKDLILIGGLLDGPPNPRFSRPSSTIENTFADRALLRNESSKLFSQKCENRVRAKCVATVVGAAKALDYNKFVACG</sequence>
<evidence type="ECO:0000313" key="2">
    <source>
        <dbReference type="Proteomes" id="UP000283383"/>
    </source>
</evidence>
<gene>
    <name evidence="1" type="ORF">GcM3_115008</name>
</gene>
<keyword evidence="2" id="KW-1185">Reference proteome</keyword>
<feature type="non-terminal residue" evidence="1">
    <location>
        <position position="1"/>
    </location>
</feature>
<name>A0A420I8G9_9PEZI</name>
<comment type="caution">
    <text evidence="1">The sequence shown here is derived from an EMBL/GenBank/DDBJ whole genome shotgun (WGS) entry which is preliminary data.</text>
</comment>
<evidence type="ECO:0000313" key="1">
    <source>
        <dbReference type="EMBL" id="RKF65934.1"/>
    </source>
</evidence>
<organism evidence="1 2">
    <name type="scientific">Golovinomyces cichoracearum</name>
    <dbReference type="NCBI Taxonomy" id="62708"/>
    <lineage>
        <taxon>Eukaryota</taxon>
        <taxon>Fungi</taxon>
        <taxon>Dikarya</taxon>
        <taxon>Ascomycota</taxon>
        <taxon>Pezizomycotina</taxon>
        <taxon>Leotiomycetes</taxon>
        <taxon>Erysiphales</taxon>
        <taxon>Erysiphaceae</taxon>
        <taxon>Golovinomyces</taxon>
    </lineage>
</organism>
<accession>A0A420I8G9</accession>